<gene>
    <name evidence="2" type="ORF">PGT21_010830</name>
    <name evidence="3" type="ORF">PGTUg99_014001</name>
</gene>
<evidence type="ECO:0000313" key="5">
    <source>
        <dbReference type="Proteomes" id="UP000325313"/>
    </source>
</evidence>
<evidence type="ECO:0000256" key="1">
    <source>
        <dbReference type="SAM" id="MobiDB-lite"/>
    </source>
</evidence>
<dbReference type="Proteomes" id="UP000324748">
    <property type="component" value="Unassembled WGS sequence"/>
</dbReference>
<dbReference type="EMBL" id="VSWC01000093">
    <property type="protein sequence ID" value="KAA1089229.1"/>
    <property type="molecule type" value="Genomic_DNA"/>
</dbReference>
<proteinExistence type="predicted"/>
<dbReference type="EMBL" id="VDEP01000139">
    <property type="protein sequence ID" value="KAA1128761.1"/>
    <property type="molecule type" value="Genomic_DNA"/>
</dbReference>
<name>A0A5B0RS36_PUCGR</name>
<dbReference type="Proteomes" id="UP000325313">
    <property type="component" value="Unassembled WGS sequence"/>
</dbReference>
<sequence length="67" mass="7665">MTETQPKLAFQSQTGGHSNRLAPLPHEIIALMRRLDYHATQPKIHNVARGCRIPGAQYDRAVETERW</sequence>
<evidence type="ECO:0000313" key="2">
    <source>
        <dbReference type="EMBL" id="KAA1089229.1"/>
    </source>
</evidence>
<protein>
    <submittedName>
        <fullName evidence="3">Uncharacterized protein</fullName>
    </submittedName>
</protein>
<comment type="caution">
    <text evidence="3">The sequence shown here is derived from an EMBL/GenBank/DDBJ whole genome shotgun (WGS) entry which is preliminary data.</text>
</comment>
<keyword evidence="4" id="KW-1185">Reference proteome</keyword>
<accession>A0A5B0RS36</accession>
<feature type="compositionally biased region" description="Polar residues" evidence="1">
    <location>
        <begin position="1"/>
        <end position="17"/>
    </location>
</feature>
<reference evidence="4 5" key="1">
    <citation type="submission" date="2019-05" db="EMBL/GenBank/DDBJ databases">
        <title>Emergence of the Ug99 lineage of the wheat stem rust pathogen through somatic hybridization.</title>
        <authorList>
            <person name="Li F."/>
            <person name="Upadhyaya N.M."/>
            <person name="Sperschneider J."/>
            <person name="Matny O."/>
            <person name="Nguyen-Phuc H."/>
            <person name="Mago R."/>
            <person name="Raley C."/>
            <person name="Miller M.E."/>
            <person name="Silverstein K.A.T."/>
            <person name="Henningsen E."/>
            <person name="Hirsch C.D."/>
            <person name="Visser B."/>
            <person name="Pretorius Z.A."/>
            <person name="Steffenson B.J."/>
            <person name="Schwessinger B."/>
            <person name="Dodds P.N."/>
            <person name="Figueroa M."/>
        </authorList>
    </citation>
    <scope>NUCLEOTIDE SEQUENCE [LARGE SCALE GENOMIC DNA]</scope>
    <source>
        <strain evidence="2">21-0</strain>
        <strain evidence="3 5">Ug99</strain>
    </source>
</reference>
<evidence type="ECO:0000313" key="4">
    <source>
        <dbReference type="Proteomes" id="UP000324748"/>
    </source>
</evidence>
<feature type="region of interest" description="Disordered" evidence="1">
    <location>
        <begin position="1"/>
        <end position="21"/>
    </location>
</feature>
<organism evidence="3 5">
    <name type="scientific">Puccinia graminis f. sp. tritici</name>
    <dbReference type="NCBI Taxonomy" id="56615"/>
    <lineage>
        <taxon>Eukaryota</taxon>
        <taxon>Fungi</taxon>
        <taxon>Dikarya</taxon>
        <taxon>Basidiomycota</taxon>
        <taxon>Pucciniomycotina</taxon>
        <taxon>Pucciniomycetes</taxon>
        <taxon>Pucciniales</taxon>
        <taxon>Pucciniaceae</taxon>
        <taxon>Puccinia</taxon>
    </lineage>
</organism>
<evidence type="ECO:0000313" key="3">
    <source>
        <dbReference type="EMBL" id="KAA1128761.1"/>
    </source>
</evidence>
<dbReference type="AlphaFoldDB" id="A0A5B0RS36"/>